<dbReference type="RefSeq" id="WP_409929951.1">
    <property type="nucleotide sequence ID" value="NZ_CAKMTQ010000001.1"/>
</dbReference>
<name>A0AAU9PZK7_9VIBR</name>
<dbReference type="Proteomes" id="UP001295420">
    <property type="component" value="Unassembled WGS sequence"/>
</dbReference>
<comment type="caution">
    <text evidence="1">The sequence shown here is derived from an EMBL/GenBank/DDBJ whole genome shotgun (WGS) entry which is preliminary data.</text>
</comment>
<organism evidence="1 2">
    <name type="scientific">Vibrio owensii</name>
    <dbReference type="NCBI Taxonomy" id="696485"/>
    <lineage>
        <taxon>Bacteria</taxon>
        <taxon>Pseudomonadati</taxon>
        <taxon>Pseudomonadota</taxon>
        <taxon>Gammaproteobacteria</taxon>
        <taxon>Vibrionales</taxon>
        <taxon>Vibrionaceae</taxon>
        <taxon>Vibrio</taxon>
    </lineage>
</organism>
<dbReference type="EMBL" id="CAKMTQ010000001">
    <property type="protein sequence ID" value="CAH1521226.1"/>
    <property type="molecule type" value="Genomic_DNA"/>
</dbReference>
<proteinExistence type="predicted"/>
<evidence type="ECO:0000313" key="1">
    <source>
        <dbReference type="EMBL" id="CAH1521226.1"/>
    </source>
</evidence>
<gene>
    <name evidence="1" type="ORF">THF1D04_10714</name>
</gene>
<accession>A0AAU9PZK7</accession>
<dbReference type="AlphaFoldDB" id="A0AAU9PZK7"/>
<sequence>MLMKLTEQQIREARIDLAAVGFRAAITNLVRNGMHEGEVIPYLSRETKKHRRGVYSGKDWRCA</sequence>
<protein>
    <submittedName>
        <fullName evidence="1">Uncharacterized protein</fullName>
    </submittedName>
</protein>
<reference evidence="1" key="1">
    <citation type="submission" date="2022-01" db="EMBL/GenBank/DDBJ databases">
        <authorList>
            <person name="Lagorce A."/>
        </authorList>
    </citation>
    <scope>NUCLEOTIDE SEQUENCE</scope>
    <source>
        <strain evidence="1">Th15_F1_D04</strain>
    </source>
</reference>
<evidence type="ECO:0000313" key="2">
    <source>
        <dbReference type="Proteomes" id="UP001295420"/>
    </source>
</evidence>